<evidence type="ECO:0000256" key="1">
    <source>
        <dbReference type="SAM" id="MobiDB-lite"/>
    </source>
</evidence>
<sequence length="494" mass="55776">MAPKHSLDEASPPSDVKRVRSEKTSIVKRNYRTNFARLCALHKWTPSEVVHDKLAALLHLSGPRLKASELLPLAFVQHYPFIWVKGFLLLGYNDADQSVWYKAYPTGRGIARGRYYNSAQVGILGKHTVTKFWQSWVDVFDIENRGLNRTHEYFTGVYLILKKFPNLRYKSGKIRGDARNPQMAIRATGVAEYPFNDEHPFMQKSSELNEVENNVSEVVLGAETEGQNDEQERTGSHEDEHRSYFLPRQLSKQLASRGDSSVYGLVSPQRHNADDQQGPPVETDGLASPFHYSIMQPNSRLDSSFLLHSPEHGMDKQAGLQHDTHDLLKQPTFRPHLCEQGSPSLLQSDKKTANNYEHSKKAVPLSFPNQPSRPSRTIRAISAVHSTRSLFITQPGPHIEDDDEPAPEFQQSPKTPTSHGASPISKATTSPYFARTKSQPPQQKIPSKPTQKFKEIAVRVPIDEPRWSNSNFEFAAVNPISTAPEEPVFRTIEE</sequence>
<feature type="compositionally biased region" description="Polar residues" evidence="1">
    <location>
        <begin position="409"/>
        <end position="427"/>
    </location>
</feature>
<feature type="region of interest" description="Disordered" evidence="1">
    <location>
        <begin position="434"/>
        <end position="453"/>
    </location>
</feature>
<evidence type="ECO:0000313" key="2">
    <source>
        <dbReference type="EMBL" id="KAK6004450.1"/>
    </source>
</evidence>
<keyword evidence="3" id="KW-1185">Reference proteome</keyword>
<organism evidence="2 3">
    <name type="scientific">Aureobasidium pullulans</name>
    <name type="common">Black yeast</name>
    <name type="synonym">Pullularia pullulans</name>
    <dbReference type="NCBI Taxonomy" id="5580"/>
    <lineage>
        <taxon>Eukaryota</taxon>
        <taxon>Fungi</taxon>
        <taxon>Dikarya</taxon>
        <taxon>Ascomycota</taxon>
        <taxon>Pezizomycotina</taxon>
        <taxon>Dothideomycetes</taxon>
        <taxon>Dothideomycetidae</taxon>
        <taxon>Dothideales</taxon>
        <taxon>Saccotheciaceae</taxon>
        <taxon>Aureobasidium</taxon>
    </lineage>
</organism>
<feature type="compositionally biased region" description="Basic and acidic residues" evidence="1">
    <location>
        <begin position="230"/>
        <end position="243"/>
    </location>
</feature>
<reference evidence="2 3" key="1">
    <citation type="submission" date="2023-11" db="EMBL/GenBank/DDBJ databases">
        <title>Draft genome sequence and annotation of the polyextremotolerant black yeast-like fungus Aureobasidium pullulans NRRL 62042.</title>
        <authorList>
            <person name="Dielentheis-Frenken M.R.E."/>
            <person name="Wibberg D."/>
            <person name="Blank L.M."/>
            <person name="Tiso T."/>
        </authorList>
    </citation>
    <scope>NUCLEOTIDE SEQUENCE [LARGE SCALE GENOMIC DNA]</scope>
    <source>
        <strain evidence="2 3">NRRL 62042</strain>
    </source>
</reference>
<comment type="caution">
    <text evidence="2">The sequence shown here is derived from an EMBL/GenBank/DDBJ whole genome shotgun (WGS) entry which is preliminary data.</text>
</comment>
<name>A0ABR0TKJ4_AURPU</name>
<feature type="compositionally biased region" description="Low complexity" evidence="1">
    <location>
        <begin position="436"/>
        <end position="450"/>
    </location>
</feature>
<proteinExistence type="predicted"/>
<gene>
    <name evidence="2" type="ORF">QM012_008312</name>
</gene>
<evidence type="ECO:0000313" key="3">
    <source>
        <dbReference type="Proteomes" id="UP001341245"/>
    </source>
</evidence>
<feature type="region of interest" description="Disordered" evidence="1">
    <location>
        <begin position="393"/>
        <end position="427"/>
    </location>
</feature>
<accession>A0ABR0TKJ4</accession>
<feature type="region of interest" description="Disordered" evidence="1">
    <location>
        <begin position="221"/>
        <end position="244"/>
    </location>
</feature>
<feature type="region of interest" description="Disordered" evidence="1">
    <location>
        <begin position="1"/>
        <end position="21"/>
    </location>
</feature>
<dbReference type="EMBL" id="JASGXD010000007">
    <property type="protein sequence ID" value="KAK6004450.1"/>
    <property type="molecule type" value="Genomic_DNA"/>
</dbReference>
<protein>
    <submittedName>
        <fullName evidence="2">Uncharacterized protein</fullName>
    </submittedName>
</protein>
<feature type="region of interest" description="Disordered" evidence="1">
    <location>
        <begin position="257"/>
        <end position="284"/>
    </location>
</feature>
<dbReference type="Proteomes" id="UP001341245">
    <property type="component" value="Unassembled WGS sequence"/>
</dbReference>